<keyword evidence="4" id="KW-1185">Reference proteome</keyword>
<accession>A0AA88UPW0</accession>
<protein>
    <recommendedName>
        <fullName evidence="2">Bet v I/Major latex protein domain-containing protein</fullName>
    </recommendedName>
</protein>
<dbReference type="GO" id="GO:0005634">
    <property type="term" value="C:nucleus"/>
    <property type="evidence" value="ECO:0007669"/>
    <property type="project" value="TreeGrafter"/>
</dbReference>
<dbReference type="GO" id="GO:0004864">
    <property type="term" value="F:protein phosphatase inhibitor activity"/>
    <property type="evidence" value="ECO:0007669"/>
    <property type="project" value="InterPro"/>
</dbReference>
<proteinExistence type="inferred from homology"/>
<comment type="similarity">
    <text evidence="1">Belongs to the BetVI family.</text>
</comment>
<dbReference type="PANTHER" id="PTHR31213">
    <property type="entry name" value="OS08G0374000 PROTEIN-RELATED"/>
    <property type="match status" value="1"/>
</dbReference>
<evidence type="ECO:0000256" key="1">
    <source>
        <dbReference type="ARBA" id="ARBA00009744"/>
    </source>
</evidence>
<dbReference type="SUPFAM" id="SSF55961">
    <property type="entry name" value="Bet v1-like"/>
    <property type="match status" value="2"/>
</dbReference>
<feature type="domain" description="Bet v I/Major latex protein" evidence="2">
    <location>
        <begin position="158"/>
        <end position="244"/>
    </location>
</feature>
<dbReference type="InterPro" id="IPR050279">
    <property type="entry name" value="Plant_def-hormone_signal"/>
</dbReference>
<dbReference type="Gene3D" id="3.30.530.20">
    <property type="match status" value="2"/>
</dbReference>
<evidence type="ECO:0000259" key="2">
    <source>
        <dbReference type="Pfam" id="PF00407"/>
    </source>
</evidence>
<reference evidence="3" key="1">
    <citation type="submission" date="2022-12" db="EMBL/GenBank/DDBJ databases">
        <title>Draft genome assemblies for two species of Escallonia (Escalloniales).</title>
        <authorList>
            <person name="Chanderbali A."/>
            <person name="Dervinis C."/>
            <person name="Anghel I."/>
            <person name="Soltis D."/>
            <person name="Soltis P."/>
            <person name="Zapata F."/>
        </authorList>
    </citation>
    <scope>NUCLEOTIDE SEQUENCE</scope>
    <source>
        <strain evidence="3">UCBG92.1500</strain>
        <tissue evidence="3">Leaf</tissue>
    </source>
</reference>
<dbReference type="CDD" id="cd07816">
    <property type="entry name" value="Bet_v1-like"/>
    <property type="match status" value="1"/>
</dbReference>
<dbReference type="InterPro" id="IPR000916">
    <property type="entry name" value="Bet_v_I/MLP"/>
</dbReference>
<dbReference type="InterPro" id="IPR023393">
    <property type="entry name" value="START-like_dom_sf"/>
</dbReference>
<dbReference type="FunFam" id="3.30.530.20:FF:000007">
    <property type="entry name" value="Major pollen allergen Bet v 1-A"/>
    <property type="match status" value="1"/>
</dbReference>
<organism evidence="3 4">
    <name type="scientific">Escallonia rubra</name>
    <dbReference type="NCBI Taxonomy" id="112253"/>
    <lineage>
        <taxon>Eukaryota</taxon>
        <taxon>Viridiplantae</taxon>
        <taxon>Streptophyta</taxon>
        <taxon>Embryophyta</taxon>
        <taxon>Tracheophyta</taxon>
        <taxon>Spermatophyta</taxon>
        <taxon>Magnoliopsida</taxon>
        <taxon>eudicotyledons</taxon>
        <taxon>Gunneridae</taxon>
        <taxon>Pentapetalae</taxon>
        <taxon>asterids</taxon>
        <taxon>campanulids</taxon>
        <taxon>Escalloniales</taxon>
        <taxon>Escalloniaceae</taxon>
        <taxon>Escallonia</taxon>
    </lineage>
</organism>
<dbReference type="GO" id="GO:0010427">
    <property type="term" value="F:abscisic acid binding"/>
    <property type="evidence" value="ECO:0007669"/>
    <property type="project" value="InterPro"/>
</dbReference>
<dbReference type="GO" id="GO:0009738">
    <property type="term" value="P:abscisic acid-activated signaling pathway"/>
    <property type="evidence" value="ECO:0007669"/>
    <property type="project" value="InterPro"/>
</dbReference>
<sequence length="244" mass="27205">MRKEANTQTKVGVGIEAFWKALGKDVTVLTPTVLPKLVKEVEVIEGDGGLGTVFLFHFGSDVSMTYQKEKIVDFDESLHQFGLEVIEGGHLTIGFSSYKTFFQLTATAETETLINVKVIYETESDETLAHVKTTKSALAYIKLLEDYLLSQGSEGASTVTYLKEKIVELDASMHRIGFKVVEEGRLNHGFSSYKSNYLLTGREDQQVTLVNIKVVYETETEETCVPEDVAKSTLANMKSFETYL</sequence>
<dbReference type="AlphaFoldDB" id="A0AA88UPW0"/>
<dbReference type="PRINTS" id="PR00634">
    <property type="entry name" value="BETALLERGEN"/>
</dbReference>
<dbReference type="GO" id="GO:0005737">
    <property type="term" value="C:cytoplasm"/>
    <property type="evidence" value="ECO:0007669"/>
    <property type="project" value="TreeGrafter"/>
</dbReference>
<feature type="domain" description="Bet v I/Major latex protein" evidence="2">
    <location>
        <begin position="6"/>
        <end position="150"/>
    </location>
</feature>
<dbReference type="InterPro" id="IPR024949">
    <property type="entry name" value="Bet_v_I_allergen"/>
</dbReference>
<evidence type="ECO:0000313" key="4">
    <source>
        <dbReference type="Proteomes" id="UP001187471"/>
    </source>
</evidence>
<gene>
    <name evidence="3" type="ORF">RJ640_004526</name>
</gene>
<name>A0AA88UPW0_9ASTE</name>
<comment type="caution">
    <text evidence="3">The sequence shown here is derived from an EMBL/GenBank/DDBJ whole genome shotgun (WGS) entry which is preliminary data.</text>
</comment>
<dbReference type="PANTHER" id="PTHR31213:SF64">
    <property type="entry name" value="PHYTOHORMONE-BINDING PROTEIN"/>
    <property type="match status" value="1"/>
</dbReference>
<dbReference type="Pfam" id="PF00407">
    <property type="entry name" value="Bet_v_1"/>
    <property type="match status" value="2"/>
</dbReference>
<dbReference type="GO" id="GO:0038023">
    <property type="term" value="F:signaling receptor activity"/>
    <property type="evidence" value="ECO:0007669"/>
    <property type="project" value="InterPro"/>
</dbReference>
<dbReference type="EMBL" id="JAVXUO010000357">
    <property type="protein sequence ID" value="KAK2993014.1"/>
    <property type="molecule type" value="Genomic_DNA"/>
</dbReference>
<dbReference type="Proteomes" id="UP001187471">
    <property type="component" value="Unassembled WGS sequence"/>
</dbReference>
<dbReference type="GO" id="GO:0006952">
    <property type="term" value="P:defense response"/>
    <property type="evidence" value="ECO:0007669"/>
    <property type="project" value="InterPro"/>
</dbReference>
<evidence type="ECO:0000313" key="3">
    <source>
        <dbReference type="EMBL" id="KAK2993014.1"/>
    </source>
</evidence>